<dbReference type="Proteomes" id="UP000014973">
    <property type="component" value="Unassembled WGS sequence"/>
</dbReference>
<feature type="region of interest" description="Disordered" evidence="1">
    <location>
        <begin position="26"/>
        <end position="45"/>
    </location>
</feature>
<protein>
    <submittedName>
        <fullName evidence="3">Uncharacterized protein</fullName>
    </submittedName>
</protein>
<evidence type="ECO:0000256" key="2">
    <source>
        <dbReference type="SAM" id="SignalP"/>
    </source>
</evidence>
<evidence type="ECO:0000313" key="3">
    <source>
        <dbReference type="EMBL" id="EPR92846.1"/>
    </source>
</evidence>
<accession>S7XBD3</accession>
<dbReference type="AlphaFoldDB" id="S7XBD3"/>
<sequence length="87" mass="9239">MNTVKKMIKLVFASLGIIVFLGACSNQSESNNSKSTNEESTSIASSEMNSMEGMNHEGMVPSSMKDAANPKFPVGSNVILLGDHMKG</sequence>
<organism evidence="3 4">
    <name type="scientific">Streptococcus mitis 29/42</name>
    <dbReference type="NCBI Taxonomy" id="1340486"/>
    <lineage>
        <taxon>Bacteria</taxon>
        <taxon>Bacillati</taxon>
        <taxon>Bacillota</taxon>
        <taxon>Bacilli</taxon>
        <taxon>Lactobacillales</taxon>
        <taxon>Streptococcaceae</taxon>
        <taxon>Streptococcus</taxon>
        <taxon>Streptococcus mitis group</taxon>
    </lineage>
</organism>
<feature type="signal peptide" evidence="2">
    <location>
        <begin position="1"/>
        <end position="25"/>
    </location>
</feature>
<feature type="compositionally biased region" description="Low complexity" evidence="1">
    <location>
        <begin position="26"/>
        <end position="42"/>
    </location>
</feature>
<reference evidence="3 4" key="1">
    <citation type="submission" date="2013-06" db="EMBL/GenBank/DDBJ databases">
        <title>Genome sequencing of Streptococcus mitis strains.</title>
        <authorList>
            <person name="Ikryannikova L.N."/>
            <person name="Ilina E.N."/>
            <person name="Kostryukova E.S."/>
            <person name="Semashko T.A."/>
            <person name="Savinova T.A."/>
            <person name="Karpova I.Y."/>
            <person name="Larin A.K."/>
            <person name="Ischenko D.S."/>
            <person name="Dubovickaya V.A."/>
            <person name="Sidorenko S.V."/>
            <person name="Govorun V.M."/>
        </authorList>
    </citation>
    <scope>NUCLEOTIDE SEQUENCE [LARGE SCALE GENOMIC DNA]</scope>
    <source>
        <strain evidence="3 4">29/42</strain>
    </source>
</reference>
<proteinExistence type="predicted"/>
<comment type="caution">
    <text evidence="3">The sequence shown here is derived from an EMBL/GenBank/DDBJ whole genome shotgun (WGS) entry which is preliminary data.</text>
</comment>
<dbReference type="EMBL" id="ATAB01000027">
    <property type="protein sequence ID" value="EPR92846.1"/>
    <property type="molecule type" value="Genomic_DNA"/>
</dbReference>
<gene>
    <name evidence="3" type="ORF">M060_09645</name>
</gene>
<feature type="chain" id="PRO_5039470289" evidence="2">
    <location>
        <begin position="26"/>
        <end position="87"/>
    </location>
</feature>
<dbReference type="Gene3D" id="2.40.10.520">
    <property type="match status" value="1"/>
</dbReference>
<keyword evidence="2" id="KW-0732">Signal</keyword>
<name>S7XBD3_STRMT</name>
<evidence type="ECO:0000256" key="1">
    <source>
        <dbReference type="SAM" id="MobiDB-lite"/>
    </source>
</evidence>
<evidence type="ECO:0000313" key="4">
    <source>
        <dbReference type="Proteomes" id="UP000014973"/>
    </source>
</evidence>
<dbReference type="PROSITE" id="PS51257">
    <property type="entry name" value="PROKAR_LIPOPROTEIN"/>
    <property type="match status" value="1"/>
</dbReference>